<dbReference type="InterPro" id="IPR050707">
    <property type="entry name" value="HTH_MetabolicPath_Reg"/>
</dbReference>
<dbReference type="InterPro" id="IPR036390">
    <property type="entry name" value="WH_DNA-bd_sf"/>
</dbReference>
<feature type="domain" description="HTH iclR-type" evidence="4">
    <location>
        <begin position="16"/>
        <end position="79"/>
    </location>
</feature>
<dbReference type="InterPro" id="IPR014757">
    <property type="entry name" value="Tscrpt_reg_IclR_C"/>
</dbReference>
<dbReference type="EMBL" id="JACHVU010000022">
    <property type="protein sequence ID" value="MBB2993742.1"/>
    <property type="molecule type" value="Genomic_DNA"/>
</dbReference>
<evidence type="ECO:0000313" key="6">
    <source>
        <dbReference type="EMBL" id="MBB2993742.1"/>
    </source>
</evidence>
<gene>
    <name evidence="6" type="ORF">FHR72_005253</name>
</gene>
<dbReference type="RefSeq" id="WP_183474361.1">
    <property type="nucleotide sequence ID" value="NZ_JACHVU010000022.1"/>
</dbReference>
<dbReference type="GO" id="GO:0003700">
    <property type="term" value="F:DNA-binding transcription factor activity"/>
    <property type="evidence" value="ECO:0007669"/>
    <property type="project" value="TreeGrafter"/>
</dbReference>
<dbReference type="PANTHER" id="PTHR30136">
    <property type="entry name" value="HELIX-TURN-HELIX TRANSCRIPTIONAL REGULATOR, ICLR FAMILY"/>
    <property type="match status" value="1"/>
</dbReference>
<feature type="domain" description="IclR-ED" evidence="5">
    <location>
        <begin position="73"/>
        <end position="298"/>
    </location>
</feature>
<dbReference type="GO" id="GO:0003677">
    <property type="term" value="F:DNA binding"/>
    <property type="evidence" value="ECO:0007669"/>
    <property type="project" value="UniProtKB-KW"/>
</dbReference>
<dbReference type="PROSITE" id="PS51077">
    <property type="entry name" value="HTH_ICLR"/>
    <property type="match status" value="1"/>
</dbReference>
<evidence type="ECO:0000256" key="1">
    <source>
        <dbReference type="ARBA" id="ARBA00023015"/>
    </source>
</evidence>
<evidence type="ECO:0000313" key="7">
    <source>
        <dbReference type="Proteomes" id="UP000550501"/>
    </source>
</evidence>
<keyword evidence="7" id="KW-1185">Reference proteome</keyword>
<name>A0A839QKN4_MYCIR</name>
<dbReference type="Pfam" id="PF09339">
    <property type="entry name" value="HTH_IclR"/>
    <property type="match status" value="1"/>
</dbReference>
<evidence type="ECO:0000259" key="4">
    <source>
        <dbReference type="PROSITE" id="PS51077"/>
    </source>
</evidence>
<dbReference type="AlphaFoldDB" id="A0A839QKN4"/>
<keyword evidence="1" id="KW-0805">Transcription regulation</keyword>
<dbReference type="InterPro" id="IPR005471">
    <property type="entry name" value="Tscrpt_reg_IclR_N"/>
</dbReference>
<reference evidence="6 7" key="1">
    <citation type="submission" date="2020-08" db="EMBL/GenBank/DDBJ databases">
        <title>The Agave Microbiome: Exploring the role of microbial communities in plant adaptations to desert environments.</title>
        <authorList>
            <person name="Partida-Martinez L.P."/>
        </authorList>
    </citation>
    <scope>NUCLEOTIDE SEQUENCE [LARGE SCALE GENOMIC DNA]</scope>
    <source>
        <strain evidence="6 7">AT2.18</strain>
    </source>
</reference>
<dbReference type="SMART" id="SM00346">
    <property type="entry name" value="HTH_ICLR"/>
    <property type="match status" value="1"/>
</dbReference>
<dbReference type="SUPFAM" id="SSF55781">
    <property type="entry name" value="GAF domain-like"/>
    <property type="match status" value="1"/>
</dbReference>
<dbReference type="Gene3D" id="1.10.10.10">
    <property type="entry name" value="Winged helix-like DNA-binding domain superfamily/Winged helix DNA-binding domain"/>
    <property type="match status" value="1"/>
</dbReference>
<sequence length="312" mass="33594">MNTNVDLDTPRGQEPSPPTRRVVDVVELLAEHVGTPLSLAEICRQLRISRSTGHAIMATLCACDWATRDPLNGTFSIGTGFPRIQMSSLPVTSKLRGPLRELCGELDMAACISEVRGRHIAVIDSASPDEIRPHVQAGQRLPFVAPFGREFIAWAPPAAITQWMEGAGPVNDVYRARMPKVLKEIQDRGYGIERLSDPLLKVYAALLAVEDGGEPGPVAVRLAGAVGDLTVVDFLPGEFATIGQFPLATISAPVFDHTGKVMLTVSAQPYRELPPEGVRAIGDRVCEFARRVESIIGGDRTSAVGEPSGRQT</sequence>
<accession>A0A839QKN4</accession>
<keyword evidence="3" id="KW-0804">Transcription</keyword>
<evidence type="ECO:0000256" key="2">
    <source>
        <dbReference type="ARBA" id="ARBA00023125"/>
    </source>
</evidence>
<comment type="caution">
    <text evidence="6">The sequence shown here is derived from an EMBL/GenBank/DDBJ whole genome shotgun (WGS) entry which is preliminary data.</text>
</comment>
<proteinExistence type="predicted"/>
<dbReference type="InterPro" id="IPR029016">
    <property type="entry name" value="GAF-like_dom_sf"/>
</dbReference>
<dbReference type="PANTHER" id="PTHR30136:SF8">
    <property type="entry name" value="TRANSCRIPTIONAL REGULATORY PROTEIN"/>
    <property type="match status" value="1"/>
</dbReference>
<dbReference type="GO" id="GO:0045892">
    <property type="term" value="P:negative regulation of DNA-templated transcription"/>
    <property type="evidence" value="ECO:0007669"/>
    <property type="project" value="TreeGrafter"/>
</dbReference>
<protein>
    <submittedName>
        <fullName evidence="6">DNA-binding IclR family transcriptional regulator</fullName>
    </submittedName>
</protein>
<dbReference type="InterPro" id="IPR036388">
    <property type="entry name" value="WH-like_DNA-bd_sf"/>
</dbReference>
<dbReference type="SUPFAM" id="SSF46785">
    <property type="entry name" value="Winged helix' DNA-binding domain"/>
    <property type="match status" value="1"/>
</dbReference>
<dbReference type="Gene3D" id="3.30.450.40">
    <property type="match status" value="1"/>
</dbReference>
<evidence type="ECO:0000256" key="3">
    <source>
        <dbReference type="ARBA" id="ARBA00023163"/>
    </source>
</evidence>
<evidence type="ECO:0000259" key="5">
    <source>
        <dbReference type="PROSITE" id="PS51078"/>
    </source>
</evidence>
<dbReference type="PROSITE" id="PS51078">
    <property type="entry name" value="ICLR_ED"/>
    <property type="match status" value="1"/>
</dbReference>
<dbReference type="Proteomes" id="UP000550501">
    <property type="component" value="Unassembled WGS sequence"/>
</dbReference>
<organism evidence="6 7">
    <name type="scientific">Mycolicibacterium iranicum</name>
    <name type="common">Mycobacterium iranicum</name>
    <dbReference type="NCBI Taxonomy" id="912594"/>
    <lineage>
        <taxon>Bacteria</taxon>
        <taxon>Bacillati</taxon>
        <taxon>Actinomycetota</taxon>
        <taxon>Actinomycetes</taxon>
        <taxon>Mycobacteriales</taxon>
        <taxon>Mycobacteriaceae</taxon>
        <taxon>Mycolicibacterium</taxon>
    </lineage>
</organism>
<keyword evidence="2 6" id="KW-0238">DNA-binding</keyword>